<proteinExistence type="predicted"/>
<gene>
    <name evidence="1" type="ORF">METZ01_LOCUS411829</name>
</gene>
<dbReference type="AlphaFoldDB" id="A0A382WKW6"/>
<organism evidence="1">
    <name type="scientific">marine metagenome</name>
    <dbReference type="NCBI Taxonomy" id="408172"/>
    <lineage>
        <taxon>unclassified sequences</taxon>
        <taxon>metagenomes</taxon>
        <taxon>ecological metagenomes</taxon>
    </lineage>
</organism>
<evidence type="ECO:0008006" key="2">
    <source>
        <dbReference type="Google" id="ProtNLM"/>
    </source>
</evidence>
<reference evidence="1" key="1">
    <citation type="submission" date="2018-05" db="EMBL/GenBank/DDBJ databases">
        <authorList>
            <person name="Lanie J.A."/>
            <person name="Ng W.-L."/>
            <person name="Kazmierczak K.M."/>
            <person name="Andrzejewski T.M."/>
            <person name="Davidsen T.M."/>
            <person name="Wayne K.J."/>
            <person name="Tettelin H."/>
            <person name="Glass J.I."/>
            <person name="Rusch D."/>
            <person name="Podicherti R."/>
            <person name="Tsui H.-C.T."/>
            <person name="Winkler M.E."/>
        </authorList>
    </citation>
    <scope>NUCLEOTIDE SEQUENCE</scope>
</reference>
<protein>
    <recommendedName>
        <fullName evidence="2">Outer membrane protein beta-barrel domain-containing protein</fullName>
    </recommendedName>
</protein>
<name>A0A382WKW6_9ZZZZ</name>
<accession>A0A382WKW6</accession>
<dbReference type="EMBL" id="UINC01160368">
    <property type="protein sequence ID" value="SVD58975.1"/>
    <property type="molecule type" value="Genomic_DNA"/>
</dbReference>
<sequence>MIRRLIILLLIVGCGFAQDVNSYKSTSKYFDNHFSVGGGFGTIKVLNFMQGSYDLKLNNNISLFGYFGLPSLIGAGISWQQNYNQNGWMLCSSVGTGSPSIRANLLGISYQWQLGSELTYFSIGISTQLFKYHPVRNEVQYDAEWKIFPLPIISIDKRFN</sequence>
<evidence type="ECO:0000313" key="1">
    <source>
        <dbReference type="EMBL" id="SVD58975.1"/>
    </source>
</evidence>